<proteinExistence type="predicted"/>
<organism evidence="1 2">
    <name type="scientific">Marilutibacter chinensis</name>
    <dbReference type="NCBI Taxonomy" id="2912247"/>
    <lineage>
        <taxon>Bacteria</taxon>
        <taxon>Pseudomonadati</taxon>
        <taxon>Pseudomonadota</taxon>
        <taxon>Gammaproteobacteria</taxon>
        <taxon>Lysobacterales</taxon>
        <taxon>Lysobacteraceae</taxon>
        <taxon>Marilutibacter</taxon>
    </lineage>
</organism>
<evidence type="ECO:0000313" key="2">
    <source>
        <dbReference type="Proteomes" id="UP001430796"/>
    </source>
</evidence>
<gene>
    <name evidence="1" type="ORF">L3V18_04950</name>
</gene>
<reference evidence="1" key="2">
    <citation type="submission" date="2022-01" db="EMBL/GenBank/DDBJ databases">
        <authorList>
            <person name="Zhou L.Y."/>
        </authorList>
    </citation>
    <scope>NUCLEOTIDE SEQUENCE</scope>
    <source>
        <strain evidence="1">TLK-CK17</strain>
    </source>
</reference>
<reference evidence="1" key="1">
    <citation type="submission" date="2022-01" db="EMBL/GenBank/DDBJ databases">
        <title>Lysobacter chinensis sp. nov., a bacterium isolated from cow dung compost.</title>
        <authorList>
            <person name="Liu Y."/>
        </authorList>
    </citation>
    <scope>NUCLEOTIDE SEQUENCE</scope>
    <source>
        <strain evidence="1">TLK-CK17</strain>
    </source>
</reference>
<sequence>MDLPPVADSFEALVHRCDLIEVKLPQLRVEFAETSAFNAAFAAIASALLSNAEKIEDSPVDAAAYVRKRLDAMLETPDTDGGSGGEPSRR</sequence>
<name>A0ABS9HST0_9GAMM</name>
<dbReference type="Proteomes" id="UP001430796">
    <property type="component" value="Unassembled WGS sequence"/>
</dbReference>
<comment type="caution">
    <text evidence="1">The sequence shown here is derived from an EMBL/GenBank/DDBJ whole genome shotgun (WGS) entry which is preliminary data.</text>
</comment>
<accession>A0ABS9HST0</accession>
<protein>
    <submittedName>
        <fullName evidence="1">Uncharacterized protein</fullName>
    </submittedName>
</protein>
<evidence type="ECO:0000313" key="1">
    <source>
        <dbReference type="EMBL" id="MCF7221137.1"/>
    </source>
</evidence>
<dbReference type="RefSeq" id="WP_237053504.1">
    <property type="nucleotide sequence ID" value="NZ_JAKJPO010000001.1"/>
</dbReference>
<keyword evidence="2" id="KW-1185">Reference proteome</keyword>
<dbReference type="EMBL" id="JAKJPO010000001">
    <property type="protein sequence ID" value="MCF7221137.1"/>
    <property type="molecule type" value="Genomic_DNA"/>
</dbReference>